<dbReference type="EMBL" id="CAXAMN010028384">
    <property type="protein sequence ID" value="CAK9116394.1"/>
    <property type="molecule type" value="Genomic_DNA"/>
</dbReference>
<evidence type="ECO:0000313" key="1">
    <source>
        <dbReference type="EMBL" id="CAK9116394.1"/>
    </source>
</evidence>
<dbReference type="InterPro" id="IPR014710">
    <property type="entry name" value="RmlC-like_jellyroll"/>
</dbReference>
<dbReference type="Gene3D" id="2.60.120.10">
    <property type="entry name" value="Jelly Rolls"/>
    <property type="match status" value="1"/>
</dbReference>
<keyword evidence="2" id="KW-1185">Reference proteome</keyword>
<sequence length="111" mass="13076">MDTKNFTHAMRLFKGVPVWTPINRPADTHLSRERYLLESQWKRNAPRGVLFRASSIYILWFQHLLTPFNGQQNGFPQVQVQELTKHLLLQQKPQTYPAGLELTLLQRYSLD</sequence>
<organism evidence="1 2">
    <name type="scientific">Durusdinium trenchii</name>
    <dbReference type="NCBI Taxonomy" id="1381693"/>
    <lineage>
        <taxon>Eukaryota</taxon>
        <taxon>Sar</taxon>
        <taxon>Alveolata</taxon>
        <taxon>Dinophyceae</taxon>
        <taxon>Suessiales</taxon>
        <taxon>Symbiodiniaceae</taxon>
        <taxon>Durusdinium</taxon>
    </lineage>
</organism>
<comment type="caution">
    <text evidence="1">The sequence shown here is derived from an EMBL/GenBank/DDBJ whole genome shotgun (WGS) entry which is preliminary data.</text>
</comment>
<gene>
    <name evidence="1" type="ORF">CCMP2556_LOCUS53993</name>
</gene>
<accession>A0ABP0SVC3</accession>
<name>A0ABP0SVC3_9DINO</name>
<evidence type="ECO:0000313" key="2">
    <source>
        <dbReference type="Proteomes" id="UP001642484"/>
    </source>
</evidence>
<protein>
    <submittedName>
        <fullName evidence="1">Uncharacterized protein</fullName>
    </submittedName>
</protein>
<proteinExistence type="predicted"/>
<dbReference type="Proteomes" id="UP001642484">
    <property type="component" value="Unassembled WGS sequence"/>
</dbReference>
<reference evidence="1 2" key="1">
    <citation type="submission" date="2024-02" db="EMBL/GenBank/DDBJ databases">
        <authorList>
            <person name="Chen Y."/>
            <person name="Shah S."/>
            <person name="Dougan E. K."/>
            <person name="Thang M."/>
            <person name="Chan C."/>
        </authorList>
    </citation>
    <scope>NUCLEOTIDE SEQUENCE [LARGE SCALE GENOMIC DNA]</scope>
</reference>